<evidence type="ECO:0000256" key="6">
    <source>
        <dbReference type="ARBA" id="ARBA00022989"/>
    </source>
</evidence>
<name>A0A837G2V7_9VIBR</name>
<feature type="transmembrane region" description="Helical" evidence="8">
    <location>
        <begin position="383"/>
        <end position="403"/>
    </location>
</feature>
<dbReference type="InterPro" id="IPR042094">
    <property type="entry name" value="T2SS_GspF_sf"/>
</dbReference>
<dbReference type="PANTHER" id="PTHR30012:SF7">
    <property type="entry name" value="PROTEIN TRANSPORT PROTEIN HOFC HOMOLOG"/>
    <property type="match status" value="1"/>
</dbReference>
<keyword evidence="3" id="KW-1003">Cell membrane</keyword>
<evidence type="ECO:0000256" key="3">
    <source>
        <dbReference type="ARBA" id="ARBA00022475"/>
    </source>
</evidence>
<dbReference type="AlphaFoldDB" id="A0A837G2V7"/>
<evidence type="ECO:0000259" key="9">
    <source>
        <dbReference type="Pfam" id="PF00482"/>
    </source>
</evidence>
<evidence type="ECO:0000256" key="1">
    <source>
        <dbReference type="ARBA" id="ARBA00004429"/>
    </source>
</evidence>
<keyword evidence="5 8" id="KW-0812">Transmembrane</keyword>
<accession>A0A837G2V7</accession>
<sequence>MKAEDSHFKAKLRLYKWQGINTSGVRVRGKMLAICEAQVIDQLNERNVQVRLINHRSPSSYQRMNHRIKASDITRFTRQWSTMLMSGLNITTSLKLIAKNTHCAEMKSVLWLIQQQLQSGQSVSQSLKQSSRYFDCLYLDIVRVGEQTGRLSESLERIASYREKSEQLKAKVLRAAIYPSIVVMTALIVAFLMLTQVIPEFESMFGGYGAQLPWFTQQVLALSQTTQHHSIHLTTGILLAALSITLGYRCSSRFRFWLDEIKTHLPIVGNVLVKASLARFSHTLAISLNSGLPIISSLNIAARTTDNRHYQRIIEQVTQQVSTGVALNAAMRRSGNIPELLLQMIMIGEESGQLDKMLNQIANQYEAEVESVIENLGKAIEPMLILLLGGLVGSLVIAMYLPIFNLMNIMG</sequence>
<dbReference type="RefSeq" id="WP_038163303.1">
    <property type="nucleotide sequence ID" value="NZ_CP063051.1"/>
</dbReference>
<evidence type="ECO:0000256" key="7">
    <source>
        <dbReference type="ARBA" id="ARBA00023136"/>
    </source>
</evidence>
<evidence type="ECO:0000313" key="10">
    <source>
        <dbReference type="EMBL" id="KJY68027.1"/>
    </source>
</evidence>
<feature type="transmembrane region" description="Helical" evidence="8">
    <location>
        <begin position="172"/>
        <end position="194"/>
    </location>
</feature>
<dbReference type="GO" id="GO:0015628">
    <property type="term" value="P:protein secretion by the type II secretion system"/>
    <property type="evidence" value="ECO:0007669"/>
    <property type="project" value="TreeGrafter"/>
</dbReference>
<reference evidence="10" key="1">
    <citation type="journal article" date="2015" name="BMC Genomics">
        <title>Genome mining reveals unlocked bioactive potential of marine Gram-negative bacteria.</title>
        <authorList>
            <person name="Machado H."/>
            <person name="Sonnenschein E.C."/>
            <person name="Melchiorsen J."/>
            <person name="Gram L."/>
        </authorList>
    </citation>
    <scope>NUCLEOTIDE SEQUENCE</scope>
    <source>
        <strain evidence="10">S2052</strain>
    </source>
</reference>
<dbReference type="Pfam" id="PF00482">
    <property type="entry name" value="T2SSF"/>
    <property type="match status" value="2"/>
</dbReference>
<evidence type="ECO:0000256" key="5">
    <source>
        <dbReference type="ARBA" id="ARBA00022692"/>
    </source>
</evidence>
<evidence type="ECO:0000256" key="2">
    <source>
        <dbReference type="ARBA" id="ARBA00005745"/>
    </source>
</evidence>
<feature type="domain" description="Type II secretion system protein GspF" evidence="9">
    <location>
        <begin position="76"/>
        <end position="199"/>
    </location>
</feature>
<dbReference type="EMBL" id="JXXR01000024">
    <property type="protein sequence ID" value="KJY68027.1"/>
    <property type="molecule type" value="Genomic_DNA"/>
</dbReference>
<gene>
    <name evidence="10" type="ORF">TW71_21075</name>
</gene>
<dbReference type="FunFam" id="1.20.81.30:FF:000001">
    <property type="entry name" value="Type II secretion system protein F"/>
    <property type="match status" value="2"/>
</dbReference>
<dbReference type="InterPro" id="IPR018076">
    <property type="entry name" value="T2SS_GspF_dom"/>
</dbReference>
<dbReference type="PANTHER" id="PTHR30012">
    <property type="entry name" value="GENERAL SECRETION PATHWAY PROTEIN"/>
    <property type="match status" value="1"/>
</dbReference>
<dbReference type="InterPro" id="IPR003004">
    <property type="entry name" value="GspF/PilC"/>
</dbReference>
<keyword evidence="6 8" id="KW-1133">Transmembrane helix</keyword>
<keyword evidence="7 8" id="KW-0472">Membrane</keyword>
<organism evidence="10">
    <name type="scientific">Vibrio coralliilyticus</name>
    <dbReference type="NCBI Taxonomy" id="190893"/>
    <lineage>
        <taxon>Bacteria</taxon>
        <taxon>Pseudomonadati</taxon>
        <taxon>Pseudomonadota</taxon>
        <taxon>Gammaproteobacteria</taxon>
        <taxon>Vibrionales</taxon>
        <taxon>Vibrionaceae</taxon>
        <taxon>Vibrio</taxon>
    </lineage>
</organism>
<evidence type="ECO:0000256" key="4">
    <source>
        <dbReference type="ARBA" id="ARBA00022519"/>
    </source>
</evidence>
<comment type="caution">
    <text evidence="10">The sequence shown here is derived from an EMBL/GenBank/DDBJ whole genome shotgun (WGS) entry which is preliminary data.</text>
</comment>
<comment type="subcellular location">
    <subcellularLocation>
        <location evidence="1">Cell inner membrane</location>
        <topology evidence="1">Multi-pass membrane protein</topology>
    </subcellularLocation>
</comment>
<dbReference type="GO" id="GO:0005886">
    <property type="term" value="C:plasma membrane"/>
    <property type="evidence" value="ECO:0007669"/>
    <property type="project" value="UniProtKB-SubCell"/>
</dbReference>
<keyword evidence="4" id="KW-0997">Cell inner membrane</keyword>
<dbReference type="PRINTS" id="PR00812">
    <property type="entry name" value="BCTERIALGSPF"/>
</dbReference>
<dbReference type="Gene3D" id="1.20.81.30">
    <property type="entry name" value="Type II secretion system (T2SS), domain F"/>
    <property type="match status" value="2"/>
</dbReference>
<evidence type="ECO:0000256" key="8">
    <source>
        <dbReference type="SAM" id="Phobius"/>
    </source>
</evidence>
<proteinExistence type="inferred from homology"/>
<feature type="transmembrane region" description="Helical" evidence="8">
    <location>
        <begin position="230"/>
        <end position="248"/>
    </location>
</feature>
<feature type="domain" description="Type II secretion system protein GspF" evidence="9">
    <location>
        <begin position="280"/>
        <end position="402"/>
    </location>
</feature>
<protein>
    <submittedName>
        <fullName evidence="10">Type II secretion system protein F</fullName>
    </submittedName>
</protein>
<comment type="similarity">
    <text evidence="2">Belongs to the GSP F family.</text>
</comment>